<dbReference type="PANTHER" id="PTHR20861:SF1">
    <property type="entry name" value="HOMOSERINE KINASE"/>
    <property type="match status" value="1"/>
</dbReference>
<evidence type="ECO:0000256" key="8">
    <source>
        <dbReference type="ARBA" id="ARBA00022741"/>
    </source>
</evidence>
<keyword evidence="9 13" id="KW-0418">Kinase</keyword>
<evidence type="ECO:0000256" key="13">
    <source>
        <dbReference type="HAMAP-Rule" id="MF_00384"/>
    </source>
</evidence>
<comment type="caution">
    <text evidence="16">The sequence shown here is derived from an EMBL/GenBank/DDBJ whole genome shotgun (WGS) entry which is preliminary data.</text>
</comment>
<comment type="function">
    <text evidence="12 13">Catalyzes the ATP-dependent phosphorylation of L-homoserine to L-homoserine phosphate.</text>
</comment>
<dbReference type="PIRSF" id="PIRSF000676">
    <property type="entry name" value="Homoser_kin"/>
    <property type="match status" value="1"/>
</dbReference>
<evidence type="ECO:0000256" key="10">
    <source>
        <dbReference type="ARBA" id="ARBA00022840"/>
    </source>
</evidence>
<dbReference type="InterPro" id="IPR013750">
    <property type="entry name" value="GHMP_kinase_C_dom"/>
</dbReference>
<sequence length="302" mass="33292">MIKVKVPATTANMGPGFDSIGMALTMYNIVYAEKIDKGLEIIIQDGNASIPTDENNLIYKTICYFYDNIDQKVPGIRLIQQDSIPHTRGLGSSAACIVAGLHIANAMSQSFFSKEELVQMAAQIEGHPDNTTPALLGGMTIGAMNEKDMKYVKIKVPDTLHFAVMIPDFTLSTELAREALPKKVSLQDAVFNASRAALLATSMMTGDMDNLAIATEDRLHQPYRASLIPNMENILEKAKSYGAKGTFLSGAGPTLLAVIKNVVDFRREMVTYLDTLEHKWQVQMLQADNEGAKVWINEELRY</sequence>
<evidence type="ECO:0000313" key="16">
    <source>
        <dbReference type="EMBL" id="MBU3805012.1"/>
    </source>
</evidence>
<evidence type="ECO:0000256" key="6">
    <source>
        <dbReference type="ARBA" id="ARBA00022679"/>
    </source>
</evidence>
<dbReference type="NCBIfam" id="TIGR00191">
    <property type="entry name" value="thrB"/>
    <property type="match status" value="1"/>
</dbReference>
<evidence type="ECO:0000256" key="12">
    <source>
        <dbReference type="ARBA" id="ARBA00049954"/>
    </source>
</evidence>
<evidence type="ECO:0000256" key="3">
    <source>
        <dbReference type="ARBA" id="ARBA00012078"/>
    </source>
</evidence>
<evidence type="ECO:0000259" key="15">
    <source>
        <dbReference type="Pfam" id="PF08544"/>
    </source>
</evidence>
<dbReference type="PANTHER" id="PTHR20861">
    <property type="entry name" value="HOMOSERINE/4-DIPHOSPHOCYTIDYL-2-C-METHYL-D-ERYTHRITOL KINASE"/>
    <property type="match status" value="1"/>
</dbReference>
<dbReference type="GO" id="GO:0004413">
    <property type="term" value="F:homoserine kinase activity"/>
    <property type="evidence" value="ECO:0007669"/>
    <property type="project" value="UniProtKB-UniRule"/>
</dbReference>
<keyword evidence="5 13" id="KW-0028">Amino-acid biosynthesis</keyword>
<comment type="similarity">
    <text evidence="2 13">Belongs to the GHMP kinase family. Homoserine kinase subfamily.</text>
</comment>
<comment type="catalytic activity">
    <reaction evidence="11 13">
        <text>L-homoserine + ATP = O-phospho-L-homoserine + ADP + H(+)</text>
        <dbReference type="Rhea" id="RHEA:13985"/>
        <dbReference type="ChEBI" id="CHEBI:15378"/>
        <dbReference type="ChEBI" id="CHEBI:30616"/>
        <dbReference type="ChEBI" id="CHEBI:57476"/>
        <dbReference type="ChEBI" id="CHEBI:57590"/>
        <dbReference type="ChEBI" id="CHEBI:456216"/>
        <dbReference type="EC" id="2.7.1.39"/>
    </reaction>
</comment>
<dbReference type="InterPro" id="IPR036554">
    <property type="entry name" value="GHMP_kinase_C_sf"/>
</dbReference>
<reference evidence="16" key="2">
    <citation type="submission" date="2021-04" db="EMBL/GenBank/DDBJ databases">
        <authorList>
            <person name="Gilroy R."/>
        </authorList>
    </citation>
    <scope>NUCLEOTIDE SEQUENCE</scope>
    <source>
        <strain evidence="16">B5-657</strain>
    </source>
</reference>
<feature type="domain" description="GHMP kinase C-terminal" evidence="15">
    <location>
        <begin position="205"/>
        <end position="260"/>
    </location>
</feature>
<dbReference type="InterPro" id="IPR006203">
    <property type="entry name" value="GHMP_knse_ATP-bd_CS"/>
</dbReference>
<keyword evidence="8 13" id="KW-0547">Nucleotide-binding</keyword>
<dbReference type="SUPFAM" id="SSF55060">
    <property type="entry name" value="GHMP Kinase, C-terminal domain"/>
    <property type="match status" value="1"/>
</dbReference>
<dbReference type="Pfam" id="PF08544">
    <property type="entry name" value="GHMP_kinases_C"/>
    <property type="match status" value="1"/>
</dbReference>
<proteinExistence type="inferred from homology"/>
<dbReference type="PROSITE" id="PS00627">
    <property type="entry name" value="GHMP_KINASES_ATP"/>
    <property type="match status" value="1"/>
</dbReference>
<evidence type="ECO:0000256" key="2">
    <source>
        <dbReference type="ARBA" id="ARBA00007370"/>
    </source>
</evidence>
<dbReference type="SUPFAM" id="SSF54211">
    <property type="entry name" value="Ribosomal protein S5 domain 2-like"/>
    <property type="match status" value="1"/>
</dbReference>
<keyword evidence="7 13" id="KW-0791">Threonine biosynthesis</keyword>
<dbReference type="EMBL" id="JAHLFQ010000227">
    <property type="protein sequence ID" value="MBU3805012.1"/>
    <property type="molecule type" value="Genomic_DNA"/>
</dbReference>
<dbReference type="GO" id="GO:0009088">
    <property type="term" value="P:threonine biosynthetic process"/>
    <property type="evidence" value="ECO:0007669"/>
    <property type="project" value="UniProtKB-UniRule"/>
</dbReference>
<dbReference type="Proteomes" id="UP000824229">
    <property type="component" value="Unassembled WGS sequence"/>
</dbReference>
<dbReference type="GO" id="GO:0005524">
    <property type="term" value="F:ATP binding"/>
    <property type="evidence" value="ECO:0007669"/>
    <property type="project" value="UniProtKB-UniRule"/>
</dbReference>
<dbReference type="AlphaFoldDB" id="A0A9E2KE29"/>
<protein>
    <recommendedName>
        <fullName evidence="4 13">Homoserine kinase</fullName>
        <shortName evidence="13">HK</shortName>
        <shortName evidence="13">HSK</shortName>
        <ecNumber evidence="3 13">2.7.1.39</ecNumber>
    </recommendedName>
</protein>
<evidence type="ECO:0000259" key="14">
    <source>
        <dbReference type="Pfam" id="PF00288"/>
    </source>
</evidence>
<evidence type="ECO:0000256" key="9">
    <source>
        <dbReference type="ARBA" id="ARBA00022777"/>
    </source>
</evidence>
<keyword evidence="10 13" id="KW-0067">ATP-binding</keyword>
<dbReference type="Pfam" id="PF00288">
    <property type="entry name" value="GHMP_kinases_N"/>
    <property type="match status" value="1"/>
</dbReference>
<evidence type="ECO:0000256" key="7">
    <source>
        <dbReference type="ARBA" id="ARBA00022697"/>
    </source>
</evidence>
<evidence type="ECO:0000256" key="11">
    <source>
        <dbReference type="ARBA" id="ARBA00049375"/>
    </source>
</evidence>
<dbReference type="InterPro" id="IPR020568">
    <property type="entry name" value="Ribosomal_Su5_D2-typ_SF"/>
</dbReference>
<evidence type="ECO:0000256" key="4">
    <source>
        <dbReference type="ARBA" id="ARBA00017858"/>
    </source>
</evidence>
<feature type="domain" description="GHMP kinase N-terminal" evidence="14">
    <location>
        <begin position="56"/>
        <end position="138"/>
    </location>
</feature>
<dbReference type="HAMAP" id="MF_00384">
    <property type="entry name" value="Homoser_kinase"/>
    <property type="match status" value="1"/>
</dbReference>
<reference evidence="16" key="1">
    <citation type="journal article" date="2021" name="PeerJ">
        <title>Extensive microbial diversity within the chicken gut microbiome revealed by metagenomics and culture.</title>
        <authorList>
            <person name="Gilroy R."/>
            <person name="Ravi A."/>
            <person name="Getino M."/>
            <person name="Pursley I."/>
            <person name="Horton D.L."/>
            <person name="Alikhan N.F."/>
            <person name="Baker D."/>
            <person name="Gharbi K."/>
            <person name="Hall N."/>
            <person name="Watson M."/>
            <person name="Adriaenssens E.M."/>
            <person name="Foster-Nyarko E."/>
            <person name="Jarju S."/>
            <person name="Secka A."/>
            <person name="Antonio M."/>
            <person name="Oren A."/>
            <person name="Chaudhuri R.R."/>
            <person name="La Ragione R."/>
            <person name="Hildebrand F."/>
            <person name="Pallen M.J."/>
        </authorList>
    </citation>
    <scope>NUCLEOTIDE SEQUENCE</scope>
    <source>
        <strain evidence="16">B5-657</strain>
    </source>
</reference>
<keyword evidence="13" id="KW-0963">Cytoplasm</keyword>
<evidence type="ECO:0000256" key="1">
    <source>
        <dbReference type="ARBA" id="ARBA00005015"/>
    </source>
</evidence>
<dbReference type="EC" id="2.7.1.39" evidence="3 13"/>
<name>A0A9E2KE29_9FIRM</name>
<evidence type="ECO:0000313" key="17">
    <source>
        <dbReference type="Proteomes" id="UP000824229"/>
    </source>
</evidence>
<dbReference type="Gene3D" id="3.30.70.890">
    <property type="entry name" value="GHMP kinase, C-terminal domain"/>
    <property type="match status" value="1"/>
</dbReference>
<dbReference type="InterPro" id="IPR000870">
    <property type="entry name" value="Homoserine_kinase"/>
</dbReference>
<dbReference type="GO" id="GO:0005737">
    <property type="term" value="C:cytoplasm"/>
    <property type="evidence" value="ECO:0007669"/>
    <property type="project" value="UniProtKB-SubCell"/>
</dbReference>
<organism evidence="16 17">
    <name type="scientific">Candidatus Cellulosilyticum pullistercoris</name>
    <dbReference type="NCBI Taxonomy" id="2838521"/>
    <lineage>
        <taxon>Bacteria</taxon>
        <taxon>Bacillati</taxon>
        <taxon>Bacillota</taxon>
        <taxon>Clostridia</taxon>
        <taxon>Lachnospirales</taxon>
        <taxon>Cellulosilyticaceae</taxon>
        <taxon>Cellulosilyticum</taxon>
    </lineage>
</organism>
<gene>
    <name evidence="13" type="primary">thrB</name>
    <name evidence="16" type="ORF">H9872_09695</name>
</gene>
<comment type="pathway">
    <text evidence="1 13">Amino-acid biosynthesis; L-threonine biosynthesis; L-threonine from L-aspartate: step 4/5.</text>
</comment>
<accession>A0A9E2KE29</accession>
<comment type="subcellular location">
    <subcellularLocation>
        <location evidence="13">Cytoplasm</location>
    </subcellularLocation>
</comment>
<dbReference type="InterPro" id="IPR014721">
    <property type="entry name" value="Ribsml_uS5_D2-typ_fold_subgr"/>
</dbReference>
<dbReference type="Gene3D" id="3.30.230.10">
    <property type="match status" value="1"/>
</dbReference>
<feature type="binding site" evidence="13">
    <location>
        <begin position="85"/>
        <end position="95"/>
    </location>
    <ligand>
        <name>ATP</name>
        <dbReference type="ChEBI" id="CHEBI:30616"/>
    </ligand>
</feature>
<dbReference type="InterPro" id="IPR006204">
    <property type="entry name" value="GHMP_kinase_N_dom"/>
</dbReference>
<keyword evidence="6 13" id="KW-0808">Transferase</keyword>
<dbReference type="PRINTS" id="PR00958">
    <property type="entry name" value="HOMSERKINASE"/>
</dbReference>
<evidence type="ECO:0000256" key="5">
    <source>
        <dbReference type="ARBA" id="ARBA00022605"/>
    </source>
</evidence>